<dbReference type="CDD" id="cd00093">
    <property type="entry name" value="HTH_XRE"/>
    <property type="match status" value="1"/>
</dbReference>
<name>A0A261R179_9BORD</name>
<dbReference type="AlphaFoldDB" id="A0A261R179"/>
<gene>
    <name evidence="4" type="ORF">CAL26_13970</name>
</gene>
<dbReference type="InterPro" id="IPR014710">
    <property type="entry name" value="RmlC-like_jellyroll"/>
</dbReference>
<proteinExistence type="predicted"/>
<dbReference type="InterPro" id="IPR001387">
    <property type="entry name" value="Cro/C1-type_HTH"/>
</dbReference>
<keyword evidence="5" id="KW-1185">Reference proteome</keyword>
<feature type="region of interest" description="Disordered" evidence="2">
    <location>
        <begin position="22"/>
        <end position="47"/>
    </location>
</feature>
<feature type="domain" description="HTH cro/C1-type" evidence="3">
    <location>
        <begin position="69"/>
        <end position="123"/>
    </location>
</feature>
<dbReference type="InterPro" id="IPR013096">
    <property type="entry name" value="Cupin_2"/>
</dbReference>
<dbReference type="Pfam" id="PF01381">
    <property type="entry name" value="HTH_3"/>
    <property type="match status" value="1"/>
</dbReference>
<sequence>MPAELNCRAPASTNIMNLLRRPPAPPVRLAENPGNRKIKMAPPTNARSSLAKEMIRAEDENAKRLGDRIRSLRGERGLSTLELAAKSGVSAGMISQIERGNSNPSIKTLQRLRSALGISVWQFFDEPKDDAPTTPPFVLRRGQRPMMELKESGLVKELLSPQSADALRFMFIEMSPGSATEDVFVGGGQKAGYVIAGSVQLTVGEVTATLDVGDSFQFNSNVEHSLANPSDVEARVLWIMSGLDTHL</sequence>
<dbReference type="InterPro" id="IPR050807">
    <property type="entry name" value="TransReg_Diox_bact_type"/>
</dbReference>
<evidence type="ECO:0000313" key="5">
    <source>
        <dbReference type="Proteomes" id="UP000216857"/>
    </source>
</evidence>
<dbReference type="PANTHER" id="PTHR46797:SF2">
    <property type="entry name" value="TRANSCRIPTIONAL REGULATOR"/>
    <property type="match status" value="1"/>
</dbReference>
<dbReference type="InterPro" id="IPR011051">
    <property type="entry name" value="RmlC_Cupin_sf"/>
</dbReference>
<comment type="caution">
    <text evidence="4">The sequence shown here is derived from an EMBL/GenBank/DDBJ whole genome shotgun (WGS) entry which is preliminary data.</text>
</comment>
<keyword evidence="1" id="KW-0238">DNA-binding</keyword>
<dbReference type="PANTHER" id="PTHR46797">
    <property type="entry name" value="HTH-TYPE TRANSCRIPTIONAL REGULATOR"/>
    <property type="match status" value="1"/>
</dbReference>
<accession>A0A261R179</accession>
<dbReference type="SMART" id="SM00530">
    <property type="entry name" value="HTH_XRE"/>
    <property type="match status" value="1"/>
</dbReference>
<dbReference type="InterPro" id="IPR010982">
    <property type="entry name" value="Lambda_DNA-bd_dom_sf"/>
</dbReference>
<organism evidence="4 5">
    <name type="scientific">Bordetella genomosp. 9</name>
    <dbReference type="NCBI Taxonomy" id="1416803"/>
    <lineage>
        <taxon>Bacteria</taxon>
        <taxon>Pseudomonadati</taxon>
        <taxon>Pseudomonadota</taxon>
        <taxon>Betaproteobacteria</taxon>
        <taxon>Burkholderiales</taxon>
        <taxon>Alcaligenaceae</taxon>
        <taxon>Bordetella</taxon>
    </lineage>
</organism>
<evidence type="ECO:0000256" key="2">
    <source>
        <dbReference type="SAM" id="MobiDB-lite"/>
    </source>
</evidence>
<dbReference type="SUPFAM" id="SSF47413">
    <property type="entry name" value="lambda repressor-like DNA-binding domains"/>
    <property type="match status" value="1"/>
</dbReference>
<reference evidence="4" key="1">
    <citation type="submission" date="2017-05" db="EMBL/GenBank/DDBJ databases">
        <title>Complete and WGS of Bordetella genogroups.</title>
        <authorList>
            <person name="Spilker T."/>
            <person name="Lipuma J."/>
        </authorList>
    </citation>
    <scope>NUCLEOTIDE SEQUENCE</scope>
    <source>
        <strain evidence="4">AU21707</strain>
    </source>
</reference>
<dbReference type="CDD" id="cd02209">
    <property type="entry name" value="cupin_XRE_C"/>
    <property type="match status" value="1"/>
</dbReference>
<protein>
    <recommendedName>
        <fullName evidence="3">HTH cro/C1-type domain-containing protein</fullName>
    </recommendedName>
</protein>
<dbReference type="Pfam" id="PF07883">
    <property type="entry name" value="Cupin_2"/>
    <property type="match status" value="1"/>
</dbReference>
<dbReference type="GO" id="GO:0005829">
    <property type="term" value="C:cytosol"/>
    <property type="evidence" value="ECO:0007669"/>
    <property type="project" value="TreeGrafter"/>
</dbReference>
<dbReference type="GO" id="GO:0003700">
    <property type="term" value="F:DNA-binding transcription factor activity"/>
    <property type="evidence" value="ECO:0007669"/>
    <property type="project" value="TreeGrafter"/>
</dbReference>
<dbReference type="Gene3D" id="2.60.120.10">
    <property type="entry name" value="Jelly Rolls"/>
    <property type="match status" value="1"/>
</dbReference>
<evidence type="ECO:0000256" key="1">
    <source>
        <dbReference type="ARBA" id="ARBA00023125"/>
    </source>
</evidence>
<dbReference type="EMBL" id="NEVJ01000003">
    <property type="protein sequence ID" value="OZI18798.1"/>
    <property type="molecule type" value="Genomic_DNA"/>
</dbReference>
<dbReference type="SUPFAM" id="SSF51182">
    <property type="entry name" value="RmlC-like cupins"/>
    <property type="match status" value="1"/>
</dbReference>
<dbReference type="Proteomes" id="UP000216857">
    <property type="component" value="Unassembled WGS sequence"/>
</dbReference>
<evidence type="ECO:0000259" key="3">
    <source>
        <dbReference type="PROSITE" id="PS50943"/>
    </source>
</evidence>
<dbReference type="Gene3D" id="1.10.260.40">
    <property type="entry name" value="lambda repressor-like DNA-binding domains"/>
    <property type="match status" value="1"/>
</dbReference>
<dbReference type="GO" id="GO:0003677">
    <property type="term" value="F:DNA binding"/>
    <property type="evidence" value="ECO:0007669"/>
    <property type="project" value="UniProtKB-KW"/>
</dbReference>
<evidence type="ECO:0000313" key="4">
    <source>
        <dbReference type="EMBL" id="OZI18798.1"/>
    </source>
</evidence>
<dbReference type="PROSITE" id="PS50943">
    <property type="entry name" value="HTH_CROC1"/>
    <property type="match status" value="1"/>
</dbReference>